<accession>A0A836L7D4</accession>
<feature type="compositionally biased region" description="Low complexity" evidence="1">
    <location>
        <begin position="1252"/>
        <end position="1263"/>
    </location>
</feature>
<feature type="region of interest" description="Disordered" evidence="1">
    <location>
        <begin position="103"/>
        <end position="129"/>
    </location>
</feature>
<feature type="compositionally biased region" description="Low complexity" evidence="1">
    <location>
        <begin position="1020"/>
        <end position="1030"/>
    </location>
</feature>
<evidence type="ECO:0000313" key="2">
    <source>
        <dbReference type="EMBL" id="KAG5490748.1"/>
    </source>
</evidence>
<reference evidence="2 3" key="1">
    <citation type="submission" date="2021-02" db="EMBL/GenBank/DDBJ databases">
        <title>Porcisia hertigi Genome sequencing and assembly.</title>
        <authorList>
            <person name="Almutairi H."/>
            <person name="Gatherer D."/>
        </authorList>
    </citation>
    <scope>NUCLEOTIDE SEQUENCE [LARGE SCALE GENOMIC DNA]</scope>
    <source>
        <strain evidence="2 3">C119</strain>
    </source>
</reference>
<gene>
    <name evidence="2" type="ORF">JKF63_00870</name>
</gene>
<dbReference type="OrthoDB" id="272660at2759"/>
<organism evidence="2 3">
    <name type="scientific">Porcisia hertigi</name>
    <dbReference type="NCBI Taxonomy" id="2761500"/>
    <lineage>
        <taxon>Eukaryota</taxon>
        <taxon>Discoba</taxon>
        <taxon>Euglenozoa</taxon>
        <taxon>Kinetoplastea</taxon>
        <taxon>Metakinetoplastina</taxon>
        <taxon>Trypanosomatida</taxon>
        <taxon>Trypanosomatidae</taxon>
        <taxon>Leishmaniinae</taxon>
        <taxon>Porcisia</taxon>
    </lineage>
</organism>
<dbReference type="EMBL" id="JAFJZO010000036">
    <property type="protein sequence ID" value="KAG5490748.1"/>
    <property type="molecule type" value="Genomic_DNA"/>
</dbReference>
<feature type="region of interest" description="Disordered" evidence="1">
    <location>
        <begin position="1014"/>
        <end position="1043"/>
    </location>
</feature>
<dbReference type="Proteomes" id="UP000674318">
    <property type="component" value="Unassembled WGS sequence"/>
</dbReference>
<dbReference type="GeneID" id="94286996"/>
<proteinExistence type="predicted"/>
<feature type="region of interest" description="Disordered" evidence="1">
    <location>
        <begin position="1241"/>
        <end position="1278"/>
    </location>
</feature>
<keyword evidence="3" id="KW-1185">Reference proteome</keyword>
<comment type="caution">
    <text evidence="2">The sequence shown here is derived from an EMBL/GenBank/DDBJ whole genome shotgun (WGS) entry which is preliminary data.</text>
</comment>
<name>A0A836L7D4_9TRYP</name>
<dbReference type="RefSeq" id="XP_067753076.1">
    <property type="nucleotide sequence ID" value="XM_067896919.1"/>
</dbReference>
<evidence type="ECO:0000313" key="3">
    <source>
        <dbReference type="Proteomes" id="UP000674318"/>
    </source>
</evidence>
<sequence>MPIKQPTTPVMSHGRGTDAQVSVLESLANSFSCRGVKAPCIEIALSPRLGRAGERDALAPGTEDTDDYVVGTLAAAPYSVFRDAAGSSSPSLLPVLKSVTAYTPTPPPSTKQHTDARVKHSLEEAAQQQSPADELALLTRVLSVLSAILQRSHRAHRRSSNFPRLMALLTDGRFFSTAAEQMRALWLRCSSDVSSPGRRAGEEAALSHYCDVLLLIAYHARAADPSERVSSSVVISEETLASLYGLNRDMGAELVQAVAHPPAYLRRSVICLTSFCILQAPRLPQSVLEDALQNLELGATAQANMAHLAFMAALPTACPRMASAWQSRALEVVRKATLYDAVGDIATCADTTDAVRVVEGIAEWAFGHAMERFLSVMSEAAWCYCTTDALLHITRAVSIYGSTWSTYSESYVNLVSFLHRALSRHEGSYEREPSSALKTLALKRVSHLTVAQPSSAIVRANQHGSGRNAPLVESSLQLQTRRIETGAAGAVHHASPSGQPCGQAVRCPGGALQTKSDVVEDNGALLETEDTPETFLARCEAEADSPRTFVFYLSLLAYVTSALPSLLGSLEELHLFLYLPPSLQTAMVEDNTARQRGIENTEPPAAVPRTGRHLFALCMDLLRENLTSALACTTEQRSLRDCQKPLLCESTATLLCAFMCRFPHSLQQLKQKTGASDLVGLVNHLVTTVIKARSSSLRMKRIVYRLLQRYASAVDSFRDLMAQLLAPSNWAALALKDEYVETDLCACVQLHHHLCRTAHEVSPAEPGRLVVLLAELPPGTFSWSSGGATTATTLVHTISALMEDHCEDGGALFGRVTVSQLPQLIGRLGEALDTLSQAHARGCWVVAGEPTWCSACAAASVLYKAVLLYNVPSLVATAVFPAPCAPRMGSSGDRVVIELPREGMGRRWRSVMHVLLQLLCDDSMASAHHAVAELLVAALHAIAIQGNAESMFQILRSNLSPSEALGVTQSILQVQQERMGSPPNALRLEVVQAMSMWCPALFLLLFGPDKQDVDGDSDTSDGAAAGQATSNDDQVGSSAASRAETQPADLPLIQLLVRTVRSDKAAPYEKALALNILRTSGMTRLVPVQEIVSLVPRVSSQSANTNTCPTGDDWEETTLVVACIAYANARVALELSKSKSTSAGVDSCVGGGGGYGGDGNDINKATPFSCGTAAARLLRVSRSKVLAAYTDGMDQLLRHGAAALQHARALYDEARCELNYADLTDSLVRLTTSMTLGENPDVSASVVFPRGSTSTKSKYSSSKRPGKNPHSILRGSSQSNILRPVSVPTALAAASAARANSKRLSTTGALHSLSSEDIEVVLAHQKLFPVGTATARFFSGTGDDDRLNSLASQLDAMADLASVLEQLLWLSGADTSTASLFGKRTQQLLECAIESLVACPPGSPLLTPFLTRQVQQQLRLAKAATSMMESAADSDATELLEMSPTAKPLLQRLVAFAKANKKHTFVLVGVLPVVSAFSPSTLVAHVAVEELMTMVQAALHDMLLQLTWTPETVEVLDQLVNGCTGVFSRPRAEGCVDAMLLSRLLPTLLQIATRLTAFVQPTQPINAHALRFVRVLECVNSVIAHFGGQTAVTGFVDKDILLGFLQALGQFSVASIYDTGAQRHLRLAWNACWLAVLSLWCTVMTVRGPYNAIAAGWAPALKAALLSNSRFATALSAFTVVCGADRRGLLFWEIEEVDVCTRLAAVLAAQNILLEKLTPCVQAGFAFLREPHLHRQCVASLPGADAVLTEGKRITFAQAYILRNELTILLKQSCYAVPRGGATLAAFVFSPQLLRPAMVRGRAPQHAGGSASAASSSATSLVDSLDLLRQFTVRELQILRGVTATTASGCGGGSVELSTSVGFTGFASHESSVTRSSSRGPLAVDAETATDLDDSFTFDAHIDVAADVQSVHLETVQLALTAYTLTLQDFVQNSSSAPGTYRTTEVLQGVLRSTERLVRTLRSLVKDLHELRCPLLSRVVQAQTAQLEHLIESL</sequence>
<feature type="compositionally biased region" description="Polar residues" evidence="1">
    <location>
        <begin position="1031"/>
        <end position="1043"/>
    </location>
</feature>
<feature type="compositionally biased region" description="Basic and acidic residues" evidence="1">
    <location>
        <begin position="112"/>
        <end position="123"/>
    </location>
</feature>
<evidence type="ECO:0000256" key="1">
    <source>
        <dbReference type="SAM" id="MobiDB-lite"/>
    </source>
</evidence>
<dbReference type="KEGG" id="phet:94286996"/>
<protein>
    <submittedName>
        <fullName evidence="2">Uncharacterized protein</fullName>
    </submittedName>
</protein>